<dbReference type="SUPFAM" id="SSF53633">
    <property type="entry name" value="Carbamate kinase-like"/>
    <property type="match status" value="1"/>
</dbReference>
<accession>A0A1G5EP73</accession>
<evidence type="ECO:0000256" key="7">
    <source>
        <dbReference type="ARBA" id="ARBA00022840"/>
    </source>
</evidence>
<dbReference type="InterPro" id="IPR001057">
    <property type="entry name" value="Glu/AcGlu_kinase"/>
</dbReference>
<feature type="binding site" evidence="8">
    <location>
        <begin position="217"/>
        <end position="223"/>
    </location>
    <ligand>
        <name>ATP</name>
        <dbReference type="ChEBI" id="CHEBI:30616"/>
    </ligand>
</feature>
<dbReference type="GO" id="GO:0055129">
    <property type="term" value="P:L-proline biosynthetic process"/>
    <property type="evidence" value="ECO:0007669"/>
    <property type="project" value="UniProtKB-UniRule"/>
</dbReference>
<feature type="binding site" evidence="8">
    <location>
        <position position="11"/>
    </location>
    <ligand>
        <name>ATP</name>
        <dbReference type="ChEBI" id="CHEBI:30616"/>
    </ligand>
</feature>
<dbReference type="OrthoDB" id="9804434at2"/>
<dbReference type="EMBL" id="FMUR01000011">
    <property type="protein sequence ID" value="SCY28769.1"/>
    <property type="molecule type" value="Genomic_DNA"/>
</dbReference>
<name>A0A1G5EP73_9FIRM</name>
<dbReference type="Gene3D" id="3.40.1160.10">
    <property type="entry name" value="Acetylglutamate kinase-like"/>
    <property type="match status" value="1"/>
</dbReference>
<dbReference type="PRINTS" id="PR00474">
    <property type="entry name" value="GLU5KINASE"/>
</dbReference>
<dbReference type="HAMAP" id="MF_00456">
    <property type="entry name" value="ProB"/>
    <property type="match status" value="1"/>
</dbReference>
<comment type="subcellular location">
    <subcellularLocation>
        <location evidence="8">Cytoplasm</location>
    </subcellularLocation>
</comment>
<dbReference type="PROSITE" id="PS00902">
    <property type="entry name" value="GLUTAMATE_5_KINASE"/>
    <property type="match status" value="1"/>
</dbReference>
<feature type="domain" description="Aspartate/glutamate/uridylate kinase" evidence="9">
    <location>
        <begin position="6"/>
        <end position="241"/>
    </location>
</feature>
<evidence type="ECO:0000256" key="3">
    <source>
        <dbReference type="ARBA" id="ARBA00022650"/>
    </source>
</evidence>
<comment type="pathway">
    <text evidence="8">Amino-acid biosynthesis; L-proline biosynthesis; L-glutamate 5-semialdehyde from L-glutamate: step 1/2.</text>
</comment>
<reference evidence="11" key="1">
    <citation type="submission" date="2016-10" db="EMBL/GenBank/DDBJ databases">
        <authorList>
            <person name="Varghese N."/>
            <person name="Submissions S."/>
        </authorList>
    </citation>
    <scope>NUCLEOTIDE SEQUENCE [LARGE SCALE GENOMIC DNA]</scope>
    <source>
        <strain evidence="11">XBD2006</strain>
    </source>
</reference>
<gene>
    <name evidence="8" type="primary">proB</name>
    <name evidence="10" type="ORF">SAMN02910451_02047</name>
</gene>
<dbReference type="AlphaFoldDB" id="A0A1G5EP73"/>
<dbReference type="FunFam" id="3.40.1160.10:FF:000018">
    <property type="entry name" value="Glutamate 5-kinase"/>
    <property type="match status" value="1"/>
</dbReference>
<dbReference type="EC" id="2.7.2.11" evidence="8"/>
<dbReference type="PIRSF" id="PIRSF000729">
    <property type="entry name" value="GK"/>
    <property type="match status" value="1"/>
</dbReference>
<comment type="similarity">
    <text evidence="8">Belongs to the glutamate 5-kinase family.</text>
</comment>
<feature type="binding site" evidence="8">
    <location>
        <position position="138"/>
    </location>
    <ligand>
        <name>substrate</name>
    </ligand>
</feature>
<dbReference type="GO" id="GO:0005829">
    <property type="term" value="C:cytosol"/>
    <property type="evidence" value="ECO:0007669"/>
    <property type="project" value="TreeGrafter"/>
</dbReference>
<evidence type="ECO:0000313" key="11">
    <source>
        <dbReference type="Proteomes" id="UP000183047"/>
    </source>
</evidence>
<keyword evidence="5 8" id="KW-0547">Nucleotide-binding</keyword>
<feature type="binding site" evidence="8">
    <location>
        <begin position="175"/>
        <end position="176"/>
    </location>
    <ligand>
        <name>ATP</name>
        <dbReference type="ChEBI" id="CHEBI:30616"/>
    </ligand>
</feature>
<evidence type="ECO:0000256" key="6">
    <source>
        <dbReference type="ARBA" id="ARBA00022777"/>
    </source>
</evidence>
<proteinExistence type="inferred from homology"/>
<dbReference type="RefSeq" id="WP_074462609.1">
    <property type="nucleotide sequence ID" value="NZ_FMUR01000011.1"/>
</dbReference>
<dbReference type="CDD" id="cd04242">
    <property type="entry name" value="AAK_G5K_ProB"/>
    <property type="match status" value="1"/>
</dbReference>
<keyword evidence="1 8" id="KW-0963">Cytoplasm</keyword>
<sequence length="266" mass="28857">MSVSKKRIVVKVGTSTITNDSGNVDIRSLDHLCRALSGVENLGYDLVLVSSGAIAVGAGKMRLAQKPKEIRLKQAAAAVGQTELMHLYDKFFGEYNRMVGQILLDNADFCNPARSENLKNTFDALLENHIIPIVNENDSVSHTEIESDKKLFSDNDMLSALVAIFCNASKLIIFSDIDGLYDGNPKTDPNAKVISRVEEITEELKSVASGSGSNRGTGGMITKLEAAELATSHGIDVLITNGKNPEKLYDIIEKKKVGTLFVAKEQ</sequence>
<keyword evidence="7 8" id="KW-0067">ATP-binding</keyword>
<dbReference type="PANTHER" id="PTHR43654">
    <property type="entry name" value="GLUTAMATE 5-KINASE"/>
    <property type="match status" value="1"/>
</dbReference>
<comment type="catalytic activity">
    <reaction evidence="8">
        <text>L-glutamate + ATP = L-glutamyl 5-phosphate + ADP</text>
        <dbReference type="Rhea" id="RHEA:14877"/>
        <dbReference type="ChEBI" id="CHEBI:29985"/>
        <dbReference type="ChEBI" id="CHEBI:30616"/>
        <dbReference type="ChEBI" id="CHEBI:58274"/>
        <dbReference type="ChEBI" id="CHEBI:456216"/>
        <dbReference type="EC" id="2.7.2.11"/>
    </reaction>
</comment>
<evidence type="ECO:0000259" key="9">
    <source>
        <dbReference type="Pfam" id="PF00696"/>
    </source>
</evidence>
<evidence type="ECO:0000256" key="5">
    <source>
        <dbReference type="ARBA" id="ARBA00022741"/>
    </source>
</evidence>
<protein>
    <recommendedName>
        <fullName evidence="8">Glutamate 5-kinase</fullName>
        <ecNumber evidence="8">2.7.2.11</ecNumber>
    </recommendedName>
    <alternativeName>
        <fullName evidence="8">Gamma-glutamyl kinase</fullName>
        <shortName evidence="8">GK</shortName>
    </alternativeName>
</protein>
<keyword evidence="11" id="KW-1185">Reference proteome</keyword>
<dbReference type="PANTHER" id="PTHR43654:SF1">
    <property type="entry name" value="ISOPENTENYL PHOSPHATE KINASE"/>
    <property type="match status" value="1"/>
</dbReference>
<dbReference type="InterPro" id="IPR041739">
    <property type="entry name" value="G5K_ProB"/>
</dbReference>
<feature type="binding site" evidence="8">
    <location>
        <position position="155"/>
    </location>
    <ligand>
        <name>substrate</name>
    </ligand>
</feature>
<dbReference type="UniPathway" id="UPA00098">
    <property type="reaction ID" value="UER00359"/>
</dbReference>
<comment type="function">
    <text evidence="8">Catalyzes the transfer of a phosphate group to glutamate to form L-glutamate 5-phosphate.</text>
</comment>
<keyword evidence="6 8" id="KW-0418">Kinase</keyword>
<dbReference type="InterPro" id="IPR036393">
    <property type="entry name" value="AceGlu_kinase-like_sf"/>
</dbReference>
<dbReference type="NCBIfam" id="TIGR01027">
    <property type="entry name" value="proB"/>
    <property type="match status" value="1"/>
</dbReference>
<evidence type="ECO:0000313" key="10">
    <source>
        <dbReference type="EMBL" id="SCY28769.1"/>
    </source>
</evidence>
<evidence type="ECO:0000256" key="4">
    <source>
        <dbReference type="ARBA" id="ARBA00022679"/>
    </source>
</evidence>
<evidence type="ECO:0000256" key="1">
    <source>
        <dbReference type="ARBA" id="ARBA00022490"/>
    </source>
</evidence>
<dbReference type="GO" id="GO:0004349">
    <property type="term" value="F:glutamate 5-kinase activity"/>
    <property type="evidence" value="ECO:0007669"/>
    <property type="project" value="UniProtKB-UniRule"/>
</dbReference>
<dbReference type="Proteomes" id="UP000183047">
    <property type="component" value="Unassembled WGS sequence"/>
</dbReference>
<dbReference type="GO" id="GO:0005524">
    <property type="term" value="F:ATP binding"/>
    <property type="evidence" value="ECO:0007669"/>
    <property type="project" value="UniProtKB-KW"/>
</dbReference>
<dbReference type="STRING" id="185008.bhn_I1498"/>
<keyword evidence="4 8" id="KW-0808">Transferase</keyword>
<dbReference type="InterPro" id="IPR005715">
    <property type="entry name" value="Glu_5kinase/COase_Synthase"/>
</dbReference>
<keyword evidence="3 8" id="KW-0641">Proline biosynthesis</keyword>
<dbReference type="Pfam" id="PF00696">
    <property type="entry name" value="AA_kinase"/>
    <property type="match status" value="1"/>
</dbReference>
<keyword evidence="2 8" id="KW-0028">Amino-acid biosynthesis</keyword>
<dbReference type="InterPro" id="IPR001048">
    <property type="entry name" value="Asp/Glu/Uridylate_kinase"/>
</dbReference>
<feature type="binding site" evidence="8">
    <location>
        <position position="51"/>
    </location>
    <ligand>
        <name>substrate</name>
    </ligand>
</feature>
<evidence type="ECO:0000256" key="2">
    <source>
        <dbReference type="ARBA" id="ARBA00022605"/>
    </source>
</evidence>
<dbReference type="InterPro" id="IPR011529">
    <property type="entry name" value="Glu_5kinase"/>
</dbReference>
<evidence type="ECO:0000256" key="8">
    <source>
        <dbReference type="HAMAP-Rule" id="MF_00456"/>
    </source>
</evidence>
<dbReference type="InterPro" id="IPR019797">
    <property type="entry name" value="Glutamate_5-kinase_CS"/>
</dbReference>
<organism evidence="10 11">
    <name type="scientific">Butyrivibrio hungatei</name>
    <dbReference type="NCBI Taxonomy" id="185008"/>
    <lineage>
        <taxon>Bacteria</taxon>
        <taxon>Bacillati</taxon>
        <taxon>Bacillota</taxon>
        <taxon>Clostridia</taxon>
        <taxon>Lachnospirales</taxon>
        <taxon>Lachnospiraceae</taxon>
        <taxon>Butyrivibrio</taxon>
    </lineage>
</organism>